<keyword evidence="15" id="KW-1185">Reference proteome</keyword>
<evidence type="ECO:0000313" key="15">
    <source>
        <dbReference type="Proteomes" id="UP001162131"/>
    </source>
</evidence>
<feature type="domain" description="TH1" evidence="13">
    <location>
        <begin position="1"/>
        <end position="166"/>
    </location>
</feature>
<keyword evidence="7 10" id="KW-0067">ATP-binding</keyword>
<dbReference type="Pfam" id="PF00069">
    <property type="entry name" value="Pkinase"/>
    <property type="match status" value="1"/>
</dbReference>
<dbReference type="CDD" id="cd05123">
    <property type="entry name" value="STKc_AGC"/>
    <property type="match status" value="1"/>
</dbReference>
<evidence type="ECO:0000256" key="9">
    <source>
        <dbReference type="ARBA" id="ARBA00048679"/>
    </source>
</evidence>
<dbReference type="InterPro" id="IPR008271">
    <property type="entry name" value="Ser/Thr_kinase_AS"/>
</dbReference>
<name>A0AAU9J5E7_9CILI</name>
<dbReference type="InterPro" id="IPR010926">
    <property type="entry name" value="Myosin_TH1"/>
</dbReference>
<dbReference type="Pfam" id="PF00433">
    <property type="entry name" value="Pkinase_C"/>
    <property type="match status" value="1"/>
</dbReference>
<dbReference type="EC" id="2.7.11.1" evidence="1"/>
<dbReference type="EMBL" id="CAJZBQ010000030">
    <property type="protein sequence ID" value="CAG9322146.1"/>
    <property type="molecule type" value="Genomic_DNA"/>
</dbReference>
<dbReference type="PROSITE" id="PS50011">
    <property type="entry name" value="PROTEIN_KINASE_DOM"/>
    <property type="match status" value="1"/>
</dbReference>
<dbReference type="Gene3D" id="3.30.200.20">
    <property type="entry name" value="Phosphorylase Kinase, domain 1"/>
    <property type="match status" value="1"/>
</dbReference>
<comment type="caution">
    <text evidence="14">The sequence shown here is derived from an EMBL/GenBank/DDBJ whole genome shotgun (WGS) entry which is preliminary data.</text>
</comment>
<feature type="domain" description="AGC-kinase C-terminal" evidence="12">
    <location>
        <begin position="447"/>
        <end position="509"/>
    </location>
</feature>
<evidence type="ECO:0000256" key="7">
    <source>
        <dbReference type="ARBA" id="ARBA00022840"/>
    </source>
</evidence>
<dbReference type="GO" id="GO:0005524">
    <property type="term" value="F:ATP binding"/>
    <property type="evidence" value="ECO:0007669"/>
    <property type="project" value="UniProtKB-UniRule"/>
</dbReference>
<keyword evidence="2" id="KW-0723">Serine/threonine-protein kinase</keyword>
<dbReference type="PROSITE" id="PS51757">
    <property type="entry name" value="TH1"/>
    <property type="match status" value="1"/>
</dbReference>
<keyword evidence="3" id="KW-0597">Phosphoprotein</keyword>
<dbReference type="InterPro" id="IPR000719">
    <property type="entry name" value="Prot_kinase_dom"/>
</dbReference>
<organism evidence="14 15">
    <name type="scientific">Blepharisma stoltei</name>
    <dbReference type="NCBI Taxonomy" id="1481888"/>
    <lineage>
        <taxon>Eukaryota</taxon>
        <taxon>Sar</taxon>
        <taxon>Alveolata</taxon>
        <taxon>Ciliophora</taxon>
        <taxon>Postciliodesmatophora</taxon>
        <taxon>Heterotrichea</taxon>
        <taxon>Heterotrichida</taxon>
        <taxon>Blepharismidae</taxon>
        <taxon>Blepharisma</taxon>
    </lineage>
</organism>
<feature type="domain" description="Protein kinase" evidence="11">
    <location>
        <begin position="190"/>
        <end position="446"/>
    </location>
</feature>
<evidence type="ECO:0000259" key="11">
    <source>
        <dbReference type="PROSITE" id="PS50011"/>
    </source>
</evidence>
<dbReference type="Gene3D" id="1.10.510.10">
    <property type="entry name" value="Transferase(Phosphotransferase) domain 1"/>
    <property type="match status" value="1"/>
</dbReference>
<keyword evidence="6" id="KW-0418">Kinase</keyword>
<accession>A0AAU9J5E7</accession>
<proteinExistence type="predicted"/>
<dbReference type="FunFam" id="3.30.200.20:FF:000048">
    <property type="entry name" value="Non-specific serine/threonine protein kinase"/>
    <property type="match status" value="1"/>
</dbReference>
<evidence type="ECO:0000256" key="2">
    <source>
        <dbReference type="ARBA" id="ARBA00022527"/>
    </source>
</evidence>
<gene>
    <name evidence="14" type="ORF">BSTOLATCC_MIC30526</name>
</gene>
<reference evidence="14" key="1">
    <citation type="submission" date="2021-09" db="EMBL/GenBank/DDBJ databases">
        <authorList>
            <consortium name="AG Swart"/>
            <person name="Singh M."/>
            <person name="Singh A."/>
            <person name="Seah K."/>
            <person name="Emmerich C."/>
        </authorList>
    </citation>
    <scope>NUCLEOTIDE SEQUENCE</scope>
    <source>
        <strain evidence="14">ATCC30299</strain>
    </source>
</reference>
<dbReference type="GO" id="GO:0016459">
    <property type="term" value="C:myosin complex"/>
    <property type="evidence" value="ECO:0007669"/>
    <property type="project" value="InterPro"/>
</dbReference>
<dbReference type="SMART" id="SM00133">
    <property type="entry name" value="S_TK_X"/>
    <property type="match status" value="1"/>
</dbReference>
<dbReference type="AlphaFoldDB" id="A0AAU9J5E7"/>
<evidence type="ECO:0000259" key="13">
    <source>
        <dbReference type="PROSITE" id="PS51757"/>
    </source>
</evidence>
<dbReference type="InterPro" id="IPR045270">
    <property type="entry name" value="STKc_AGC"/>
</dbReference>
<dbReference type="FunFam" id="1.10.510.10:FF:000008">
    <property type="entry name" value="Non-specific serine/threonine protein kinase"/>
    <property type="match status" value="1"/>
</dbReference>
<evidence type="ECO:0000256" key="3">
    <source>
        <dbReference type="ARBA" id="ARBA00022553"/>
    </source>
</evidence>
<dbReference type="PROSITE" id="PS00107">
    <property type="entry name" value="PROTEIN_KINASE_ATP"/>
    <property type="match status" value="1"/>
</dbReference>
<evidence type="ECO:0000256" key="1">
    <source>
        <dbReference type="ARBA" id="ARBA00012513"/>
    </source>
</evidence>
<evidence type="ECO:0000259" key="12">
    <source>
        <dbReference type="PROSITE" id="PS51285"/>
    </source>
</evidence>
<evidence type="ECO:0000256" key="6">
    <source>
        <dbReference type="ARBA" id="ARBA00022777"/>
    </source>
</evidence>
<dbReference type="GO" id="GO:0004674">
    <property type="term" value="F:protein serine/threonine kinase activity"/>
    <property type="evidence" value="ECO:0007669"/>
    <property type="project" value="UniProtKB-KW"/>
</dbReference>
<dbReference type="InterPro" id="IPR000961">
    <property type="entry name" value="AGC-kinase_C"/>
</dbReference>
<comment type="catalytic activity">
    <reaction evidence="9">
        <text>L-seryl-[protein] + ATP = O-phospho-L-seryl-[protein] + ADP + H(+)</text>
        <dbReference type="Rhea" id="RHEA:17989"/>
        <dbReference type="Rhea" id="RHEA-COMP:9863"/>
        <dbReference type="Rhea" id="RHEA-COMP:11604"/>
        <dbReference type="ChEBI" id="CHEBI:15378"/>
        <dbReference type="ChEBI" id="CHEBI:29999"/>
        <dbReference type="ChEBI" id="CHEBI:30616"/>
        <dbReference type="ChEBI" id="CHEBI:83421"/>
        <dbReference type="ChEBI" id="CHEBI:456216"/>
        <dbReference type="EC" id="2.7.11.1"/>
    </reaction>
</comment>
<evidence type="ECO:0000256" key="5">
    <source>
        <dbReference type="ARBA" id="ARBA00022741"/>
    </source>
</evidence>
<evidence type="ECO:0000256" key="4">
    <source>
        <dbReference type="ARBA" id="ARBA00022679"/>
    </source>
</evidence>
<dbReference type="GO" id="GO:0003774">
    <property type="term" value="F:cytoskeletal motor activity"/>
    <property type="evidence" value="ECO:0007669"/>
    <property type="project" value="InterPro"/>
</dbReference>
<dbReference type="SUPFAM" id="SSF56112">
    <property type="entry name" value="Protein kinase-like (PK-like)"/>
    <property type="match status" value="1"/>
</dbReference>
<keyword evidence="5 10" id="KW-0547">Nucleotide-binding</keyword>
<sequence length="509" mass="58116">MESRDYMNLSTDKAFPKLLNPGESLLMSLKVIKFNKRNKAQERTIALTSTSLLNLKGKKLQRRMDITSLGGITRSKHGDEFVLHSPSEYDYRFGSPLKDQAIQTLCQAFKNLTGRTLYVWESNEISLKDLTTTKSDKKKGLNKMPAPETAINFRGEVPNFNEESKDSRGKRSRTIFAATENPSAALLDDFTILKVLGRGSFGKVMLVRRKDNGQLYAMKSLRKDALLESDQVEHTKTEKLILQHINHPFLVKLEYAFATSTKIYFVMEFMKGGELFYHLREAKRFPEDRARFYAAQVGLGLGHLHEQNIVYRDLKPENVLMDEFGNVYLSDFGMAKMLGENGSTQTFVGTPEYVAPEIISCAGHNITADWWSFGVLIYEMIVGIPPFYDQNVNLMYELIQRGKLKFPVKSPVSDNAKDIITKLLDRDPTRRLGAQGFNEIKNHPFFAPIDWVALEAKRLPTPFTPRITDPLQAENFDREFTDEAPTDSVIPENKLNMILQNQEQFQAFH</sequence>
<feature type="binding site" evidence="10">
    <location>
        <position position="219"/>
    </location>
    <ligand>
        <name>ATP</name>
        <dbReference type="ChEBI" id="CHEBI:30616"/>
    </ligand>
</feature>
<dbReference type="InterPro" id="IPR017441">
    <property type="entry name" value="Protein_kinase_ATP_BS"/>
</dbReference>
<dbReference type="PROSITE" id="PS51285">
    <property type="entry name" value="AGC_KINASE_CTER"/>
    <property type="match status" value="1"/>
</dbReference>
<keyword evidence="4" id="KW-0808">Transferase</keyword>
<evidence type="ECO:0000313" key="14">
    <source>
        <dbReference type="EMBL" id="CAG9322146.1"/>
    </source>
</evidence>
<dbReference type="PANTHER" id="PTHR24351">
    <property type="entry name" value="RIBOSOMAL PROTEIN S6 KINASE"/>
    <property type="match status" value="1"/>
</dbReference>
<evidence type="ECO:0000256" key="10">
    <source>
        <dbReference type="PROSITE-ProRule" id="PRU10141"/>
    </source>
</evidence>
<comment type="catalytic activity">
    <reaction evidence="8">
        <text>L-threonyl-[protein] + ATP = O-phospho-L-threonyl-[protein] + ADP + H(+)</text>
        <dbReference type="Rhea" id="RHEA:46608"/>
        <dbReference type="Rhea" id="RHEA-COMP:11060"/>
        <dbReference type="Rhea" id="RHEA-COMP:11605"/>
        <dbReference type="ChEBI" id="CHEBI:15378"/>
        <dbReference type="ChEBI" id="CHEBI:30013"/>
        <dbReference type="ChEBI" id="CHEBI:30616"/>
        <dbReference type="ChEBI" id="CHEBI:61977"/>
        <dbReference type="ChEBI" id="CHEBI:456216"/>
        <dbReference type="EC" id="2.7.11.1"/>
    </reaction>
</comment>
<dbReference type="InterPro" id="IPR011009">
    <property type="entry name" value="Kinase-like_dom_sf"/>
</dbReference>
<dbReference type="InterPro" id="IPR017892">
    <property type="entry name" value="Pkinase_C"/>
</dbReference>
<evidence type="ECO:0000256" key="8">
    <source>
        <dbReference type="ARBA" id="ARBA00047899"/>
    </source>
</evidence>
<dbReference type="Proteomes" id="UP001162131">
    <property type="component" value="Unassembled WGS sequence"/>
</dbReference>
<dbReference type="Pfam" id="PF06017">
    <property type="entry name" value="Myosin_TH1"/>
    <property type="match status" value="1"/>
</dbReference>
<dbReference type="PROSITE" id="PS00108">
    <property type="entry name" value="PROTEIN_KINASE_ST"/>
    <property type="match status" value="1"/>
</dbReference>
<protein>
    <recommendedName>
        <fullName evidence="1">non-specific serine/threonine protein kinase</fullName>
        <ecNumber evidence="1">2.7.11.1</ecNumber>
    </recommendedName>
</protein>
<dbReference type="SMART" id="SM00220">
    <property type="entry name" value="S_TKc"/>
    <property type="match status" value="1"/>
</dbReference>